<proteinExistence type="predicted"/>
<dbReference type="Proteomes" id="UP000184267">
    <property type="component" value="Unassembled WGS sequence"/>
</dbReference>
<dbReference type="InterPro" id="IPR001810">
    <property type="entry name" value="F-box_dom"/>
</dbReference>
<reference evidence="2 3" key="1">
    <citation type="submission" date="2016-10" db="EMBL/GenBank/DDBJ databases">
        <title>Genome sequence of the basidiomycete white-rot fungus Trametes pubescens.</title>
        <authorList>
            <person name="Makela M.R."/>
            <person name="Granchi Z."/>
            <person name="Peng M."/>
            <person name="De Vries R.P."/>
            <person name="Grigoriev I."/>
            <person name="Riley R."/>
            <person name="Hilden K."/>
        </authorList>
    </citation>
    <scope>NUCLEOTIDE SEQUENCE [LARGE SCALE GENOMIC DNA]</scope>
    <source>
        <strain evidence="2 3">FBCC735</strain>
    </source>
</reference>
<dbReference type="OrthoDB" id="10393348at2759"/>
<dbReference type="Pfam" id="PF12937">
    <property type="entry name" value="F-box-like"/>
    <property type="match status" value="1"/>
</dbReference>
<evidence type="ECO:0000313" key="2">
    <source>
        <dbReference type="EMBL" id="OJT02239.1"/>
    </source>
</evidence>
<comment type="caution">
    <text evidence="2">The sequence shown here is derived from an EMBL/GenBank/DDBJ whole genome shotgun (WGS) entry which is preliminary data.</text>
</comment>
<dbReference type="InterPro" id="IPR032675">
    <property type="entry name" value="LRR_dom_sf"/>
</dbReference>
<name>A0A1M2V3P8_TRAPU</name>
<evidence type="ECO:0000313" key="3">
    <source>
        <dbReference type="Proteomes" id="UP000184267"/>
    </source>
</evidence>
<protein>
    <recommendedName>
        <fullName evidence="1">F-box domain-containing protein</fullName>
    </recommendedName>
</protein>
<organism evidence="2 3">
    <name type="scientific">Trametes pubescens</name>
    <name type="common">White-rot fungus</name>
    <dbReference type="NCBI Taxonomy" id="154538"/>
    <lineage>
        <taxon>Eukaryota</taxon>
        <taxon>Fungi</taxon>
        <taxon>Dikarya</taxon>
        <taxon>Basidiomycota</taxon>
        <taxon>Agaricomycotina</taxon>
        <taxon>Agaricomycetes</taxon>
        <taxon>Polyporales</taxon>
        <taxon>Polyporaceae</taxon>
        <taxon>Trametes</taxon>
    </lineage>
</organism>
<keyword evidence="3" id="KW-1185">Reference proteome</keyword>
<dbReference type="OMA" id="MLAVICY"/>
<accession>A0A1M2V3P8</accession>
<feature type="domain" description="F-box" evidence="1">
    <location>
        <begin position="12"/>
        <end position="54"/>
    </location>
</feature>
<dbReference type="Gene3D" id="3.80.10.10">
    <property type="entry name" value="Ribonuclease Inhibitor"/>
    <property type="match status" value="1"/>
</dbReference>
<evidence type="ECO:0000259" key="1">
    <source>
        <dbReference type="Pfam" id="PF12937"/>
    </source>
</evidence>
<sequence length="423" mass="47150">MQLIRGSRDSAFSNLPNELLLQISGYLSDNFEALHNVALLSKRLSAIARPELFKVMNIRALEEDYMEPYLCLVHELHSSERYPGELLAAHLLHKLTARSFPKLRAFSIVKFNFLRPTWVCQKDLDVLGSLSSVTTLSLSRVVFLQPLEMLAVICYIPHLTALSLDRVAFADGGVHDVSAFLLSPTPALNFDDVEERTKTRPPLARLALDVNPMTMYVVRWLDSAPSVLTTLAVDPISANAQIMLSSFGPTIVHLAAPLRSGGPLAPAEWITSLRQYTALRTLTFYIDAYQIFASANTCQWTRLLRVLQDGVAPTARAQLDALTLSVRLTAPNLYMLDDAVCWWALDSLDSVLAGPECQYAGLKTMEIAVEWTPPSGSKRMSLDLWDAAEAVVAKIRKRMRKLEEAGKLVVRYKVLRELSDPLI</sequence>
<gene>
    <name evidence="2" type="ORF">TRAPUB_7266</name>
</gene>
<dbReference type="EMBL" id="MNAD01001692">
    <property type="protein sequence ID" value="OJT02239.1"/>
    <property type="molecule type" value="Genomic_DNA"/>
</dbReference>
<dbReference type="AlphaFoldDB" id="A0A1M2V3P8"/>